<name>A0A9C6WDW3_ARADU</name>
<keyword evidence="1 5" id="KW-0677">Repeat</keyword>
<dbReference type="GO" id="GO:0005509">
    <property type="term" value="F:calcium ion binding"/>
    <property type="evidence" value="ECO:0007669"/>
    <property type="project" value="InterPro"/>
</dbReference>
<keyword evidence="4 5" id="KW-0111">Calcium/phospholipid-binding</keyword>
<dbReference type="PROSITE" id="PS00223">
    <property type="entry name" value="ANNEXIN_1"/>
    <property type="match status" value="1"/>
</dbReference>
<dbReference type="InterPro" id="IPR018502">
    <property type="entry name" value="Annexin_repeat"/>
</dbReference>
<dbReference type="FunFam" id="1.10.220.10:FF:000001">
    <property type="entry name" value="Annexin"/>
    <property type="match status" value="1"/>
</dbReference>
<dbReference type="Pfam" id="PF00191">
    <property type="entry name" value="Annexin"/>
    <property type="match status" value="4"/>
</dbReference>
<dbReference type="Proteomes" id="UP000515211">
    <property type="component" value="Chromosome 10"/>
</dbReference>
<dbReference type="GO" id="GO:0009414">
    <property type="term" value="P:response to water deprivation"/>
    <property type="evidence" value="ECO:0007669"/>
    <property type="project" value="TreeGrafter"/>
</dbReference>
<evidence type="ECO:0000256" key="2">
    <source>
        <dbReference type="ARBA" id="ARBA00022837"/>
    </source>
</evidence>
<keyword evidence="3 5" id="KW-0041">Annexin</keyword>
<dbReference type="RefSeq" id="XP_052111707.1">
    <property type="nucleotide sequence ID" value="XM_052255747.1"/>
</dbReference>
<keyword evidence="6" id="KW-1185">Reference proteome</keyword>
<gene>
    <name evidence="7" type="primary">LOC127743093</name>
</gene>
<sequence length="315" mass="35567">MSTLTTPPNGCSPRDDAAQLHKALKGLRSDTAKIVNILAHRDSEQRDLIQQAYETSFSEPLYKRISTDLHGHRALKLWLHDALTRDAIIIRKALTSSPVVDYQAVNEIICSRTPSQIRRFKDAYLSTYHSNLDEDLDKQLSGDHKKLLVAYITIQRYEGPELDEALVQQDAQQLYKSADKKIGTDEKTLIRIFSERSSTHLAAVSSAYKASFGTPLEKALKQQASGLFLRCLLIILRCAINPSMYFAKILRKAIKGMGTGDTRLIRVIVTRTEIDMQYIKEAYLTKYGKPLSVAVRSDTSGHYRDFLLQLLGSDY</sequence>
<dbReference type="GO" id="GO:0005737">
    <property type="term" value="C:cytoplasm"/>
    <property type="evidence" value="ECO:0007669"/>
    <property type="project" value="TreeGrafter"/>
</dbReference>
<proteinExistence type="inferred from homology"/>
<dbReference type="PANTHER" id="PTHR10502">
    <property type="entry name" value="ANNEXIN"/>
    <property type="match status" value="1"/>
</dbReference>
<evidence type="ECO:0000256" key="5">
    <source>
        <dbReference type="RuleBase" id="RU003540"/>
    </source>
</evidence>
<dbReference type="SMART" id="SM00335">
    <property type="entry name" value="ANX"/>
    <property type="match status" value="4"/>
</dbReference>
<dbReference type="GeneID" id="127743093"/>
<comment type="similarity">
    <text evidence="5">Belongs to the annexin family.</text>
</comment>
<organism evidence="6 7">
    <name type="scientific">Arachis duranensis</name>
    <name type="common">Wild peanut</name>
    <dbReference type="NCBI Taxonomy" id="130453"/>
    <lineage>
        <taxon>Eukaryota</taxon>
        <taxon>Viridiplantae</taxon>
        <taxon>Streptophyta</taxon>
        <taxon>Embryophyta</taxon>
        <taxon>Tracheophyta</taxon>
        <taxon>Spermatophyta</taxon>
        <taxon>Magnoliopsida</taxon>
        <taxon>eudicotyledons</taxon>
        <taxon>Gunneridae</taxon>
        <taxon>Pentapetalae</taxon>
        <taxon>rosids</taxon>
        <taxon>fabids</taxon>
        <taxon>Fabales</taxon>
        <taxon>Fabaceae</taxon>
        <taxon>Papilionoideae</taxon>
        <taxon>50 kb inversion clade</taxon>
        <taxon>dalbergioids sensu lato</taxon>
        <taxon>Dalbergieae</taxon>
        <taxon>Pterocarpus clade</taxon>
        <taxon>Arachis</taxon>
    </lineage>
</organism>
<dbReference type="PANTHER" id="PTHR10502:SF191">
    <property type="entry name" value="ANNEXIN"/>
    <property type="match status" value="1"/>
</dbReference>
<dbReference type="KEGG" id="adu:127743093"/>
<protein>
    <recommendedName>
        <fullName evidence="5">Annexin</fullName>
    </recommendedName>
</protein>
<dbReference type="SUPFAM" id="SSF47874">
    <property type="entry name" value="Annexin"/>
    <property type="match status" value="1"/>
</dbReference>
<dbReference type="PROSITE" id="PS51897">
    <property type="entry name" value="ANNEXIN_2"/>
    <property type="match status" value="4"/>
</dbReference>
<evidence type="ECO:0000313" key="7">
    <source>
        <dbReference type="RefSeq" id="XP_052111707.1"/>
    </source>
</evidence>
<evidence type="ECO:0000256" key="4">
    <source>
        <dbReference type="ARBA" id="ARBA00023302"/>
    </source>
</evidence>
<dbReference type="InterPro" id="IPR018252">
    <property type="entry name" value="Annexin_repeat_CS"/>
</dbReference>
<dbReference type="GO" id="GO:0009409">
    <property type="term" value="P:response to cold"/>
    <property type="evidence" value="ECO:0007669"/>
    <property type="project" value="TreeGrafter"/>
</dbReference>
<comment type="domain">
    <text evidence="5">A pair of annexin repeats may form one binding site for calcium and phospholipid.</text>
</comment>
<evidence type="ECO:0000313" key="6">
    <source>
        <dbReference type="Proteomes" id="UP000515211"/>
    </source>
</evidence>
<dbReference type="InterPro" id="IPR001464">
    <property type="entry name" value="Annexin"/>
</dbReference>
<dbReference type="PRINTS" id="PR00196">
    <property type="entry name" value="ANNEXIN"/>
</dbReference>
<evidence type="ECO:0000256" key="1">
    <source>
        <dbReference type="ARBA" id="ARBA00022737"/>
    </source>
</evidence>
<dbReference type="InterPro" id="IPR037104">
    <property type="entry name" value="Annexin_sf"/>
</dbReference>
<dbReference type="FunFam" id="1.10.220.10:FF:000002">
    <property type="entry name" value="Annexin"/>
    <property type="match status" value="1"/>
</dbReference>
<dbReference type="GO" id="GO:0005544">
    <property type="term" value="F:calcium-dependent phospholipid binding"/>
    <property type="evidence" value="ECO:0007669"/>
    <property type="project" value="UniProtKB-KW"/>
</dbReference>
<reference evidence="7" key="2">
    <citation type="submission" date="2025-08" db="UniProtKB">
        <authorList>
            <consortium name="RefSeq"/>
        </authorList>
    </citation>
    <scope>IDENTIFICATION</scope>
    <source>
        <tissue evidence="7">Whole plant</tissue>
    </source>
</reference>
<dbReference type="GO" id="GO:0009408">
    <property type="term" value="P:response to heat"/>
    <property type="evidence" value="ECO:0007669"/>
    <property type="project" value="TreeGrafter"/>
</dbReference>
<dbReference type="Gene3D" id="1.10.220.10">
    <property type="entry name" value="Annexin"/>
    <property type="match status" value="4"/>
</dbReference>
<accession>A0A9C6WDW3</accession>
<evidence type="ECO:0000256" key="3">
    <source>
        <dbReference type="ARBA" id="ARBA00023216"/>
    </source>
</evidence>
<dbReference type="AlphaFoldDB" id="A0A9C6WDW3"/>
<dbReference type="GO" id="GO:0009651">
    <property type="term" value="P:response to salt stress"/>
    <property type="evidence" value="ECO:0007669"/>
    <property type="project" value="TreeGrafter"/>
</dbReference>
<dbReference type="GO" id="GO:0001786">
    <property type="term" value="F:phosphatidylserine binding"/>
    <property type="evidence" value="ECO:0007669"/>
    <property type="project" value="TreeGrafter"/>
</dbReference>
<keyword evidence="2 5" id="KW-0106">Calcium</keyword>
<dbReference type="GO" id="GO:0005886">
    <property type="term" value="C:plasma membrane"/>
    <property type="evidence" value="ECO:0007669"/>
    <property type="project" value="TreeGrafter"/>
</dbReference>
<reference evidence="6" key="1">
    <citation type="journal article" date="2016" name="Nat. Genet.">
        <title>The genome sequences of Arachis duranensis and Arachis ipaensis, the diploid ancestors of cultivated peanut.</title>
        <authorList>
            <person name="Bertioli D.J."/>
            <person name="Cannon S.B."/>
            <person name="Froenicke L."/>
            <person name="Huang G."/>
            <person name="Farmer A.D."/>
            <person name="Cannon E.K."/>
            <person name="Liu X."/>
            <person name="Gao D."/>
            <person name="Clevenger J."/>
            <person name="Dash S."/>
            <person name="Ren L."/>
            <person name="Moretzsohn M.C."/>
            <person name="Shirasawa K."/>
            <person name="Huang W."/>
            <person name="Vidigal B."/>
            <person name="Abernathy B."/>
            <person name="Chu Y."/>
            <person name="Niederhuth C.E."/>
            <person name="Umale P."/>
            <person name="Araujo A.C."/>
            <person name="Kozik A."/>
            <person name="Kim K.D."/>
            <person name="Burow M.D."/>
            <person name="Varshney R.K."/>
            <person name="Wang X."/>
            <person name="Zhang X."/>
            <person name="Barkley N."/>
            <person name="Guimaraes P.M."/>
            <person name="Isobe S."/>
            <person name="Guo B."/>
            <person name="Liao B."/>
            <person name="Stalker H.T."/>
            <person name="Schmitz R.J."/>
            <person name="Scheffler B.E."/>
            <person name="Leal-Bertioli S.C."/>
            <person name="Xun X."/>
            <person name="Jackson S.A."/>
            <person name="Michelmore R."/>
            <person name="Ozias-Akins P."/>
        </authorList>
    </citation>
    <scope>NUCLEOTIDE SEQUENCE [LARGE SCALE GENOMIC DNA]</scope>
    <source>
        <strain evidence="6">cv. V14167</strain>
    </source>
</reference>